<name>A0ABR4QPM6_9CEST</name>
<gene>
    <name evidence="2" type="ORF">TcWFU_002143</name>
</gene>
<proteinExistence type="predicted"/>
<comment type="caution">
    <text evidence="2">The sequence shown here is derived from an EMBL/GenBank/DDBJ whole genome shotgun (WGS) entry which is preliminary data.</text>
</comment>
<evidence type="ECO:0000256" key="1">
    <source>
        <dbReference type="SAM" id="Coils"/>
    </source>
</evidence>
<sequence length="182" mass="21294">MSKNFENIDNLYASVIALLPRDHKNLSDGFEKRMKNFTSVVERQEQLCRALDTASDAVQENLDKMRFECKNLQYECETFSKQIKEAEERHRRILEKSSQRDAEQKSKLSHLRAELRMYESILQIGIEDIVNGEIRGIAYCDLEGLDKLEDDKENINTSHHQYSRLNSVYSQLEVAGKWKSFV</sequence>
<keyword evidence="1" id="KW-0175">Coiled coil</keyword>
<protein>
    <submittedName>
        <fullName evidence="2">Uncharacterized protein</fullName>
    </submittedName>
</protein>
<evidence type="ECO:0000313" key="2">
    <source>
        <dbReference type="EMBL" id="KAL5111521.1"/>
    </source>
</evidence>
<dbReference type="EMBL" id="JAKROA010000001">
    <property type="protein sequence ID" value="KAL5111521.1"/>
    <property type="molecule type" value="Genomic_DNA"/>
</dbReference>
<keyword evidence="3" id="KW-1185">Reference proteome</keyword>
<dbReference type="Proteomes" id="UP001651158">
    <property type="component" value="Unassembled WGS sequence"/>
</dbReference>
<accession>A0ABR4QPM6</accession>
<organism evidence="2 3">
    <name type="scientific">Taenia crassiceps</name>
    <dbReference type="NCBI Taxonomy" id="6207"/>
    <lineage>
        <taxon>Eukaryota</taxon>
        <taxon>Metazoa</taxon>
        <taxon>Spiralia</taxon>
        <taxon>Lophotrochozoa</taxon>
        <taxon>Platyhelminthes</taxon>
        <taxon>Cestoda</taxon>
        <taxon>Eucestoda</taxon>
        <taxon>Cyclophyllidea</taxon>
        <taxon>Taeniidae</taxon>
        <taxon>Taenia</taxon>
    </lineage>
</organism>
<feature type="coiled-coil region" evidence="1">
    <location>
        <begin position="69"/>
        <end position="96"/>
    </location>
</feature>
<evidence type="ECO:0000313" key="3">
    <source>
        <dbReference type="Proteomes" id="UP001651158"/>
    </source>
</evidence>
<reference evidence="2 3" key="1">
    <citation type="journal article" date="2022" name="Front. Cell. Infect. Microbiol.">
        <title>The Genomes of Two Strains of Taenia crassiceps the Animal Model for the Study of Human Cysticercosis.</title>
        <authorList>
            <person name="Bobes R.J."/>
            <person name="Estrada K."/>
            <person name="Rios-Valencia D.G."/>
            <person name="Calderon-Gallegos A."/>
            <person name="de la Torre P."/>
            <person name="Carrero J.C."/>
            <person name="Sanchez-Flores A."/>
            <person name="Laclette J.P."/>
        </authorList>
    </citation>
    <scope>NUCLEOTIDE SEQUENCE [LARGE SCALE GENOMIC DNA]</scope>
    <source>
        <strain evidence="2">WFUcys</strain>
    </source>
</reference>